<evidence type="ECO:0000313" key="2">
    <source>
        <dbReference type="Proteomes" id="UP001437256"/>
    </source>
</evidence>
<comment type="caution">
    <text evidence="1">The sequence shown here is derived from an EMBL/GenBank/DDBJ whole genome shotgun (WGS) entry which is preliminary data.</text>
</comment>
<proteinExistence type="predicted"/>
<accession>A0ABR2ZZP2</accession>
<name>A0ABR2ZZP2_9AGAR</name>
<sequence length="252" mass="28912">MLRLVLSDTLCAQYQLLLTHTQQSLDSQGLQERFRVITDETWLKDIKTVRWEGVGGKVALLWLDSTELQSLTARRGLLDLVEEFRQVHRQIDRSQQTWLLLYGYADGIEDSALDLIQAQFMAGVRVVTAASENIAIFKLVSISKVLNECLVDFSRFYAPSRTVFRVALQSKIGLDDAIADLVAIRYKSWEGLCEGVDQLETTEGPAYRQLLTTLLKDHREANPRTEWLTESDMKEPVRRLFEYVTQPSVVWE</sequence>
<dbReference type="EMBL" id="JBBXMP010000037">
    <property type="protein sequence ID" value="KAL0066249.1"/>
    <property type="molecule type" value="Genomic_DNA"/>
</dbReference>
<keyword evidence="2" id="KW-1185">Reference proteome</keyword>
<gene>
    <name evidence="1" type="ORF">AAF712_006680</name>
</gene>
<organism evidence="1 2">
    <name type="scientific">Marasmius tenuissimus</name>
    <dbReference type="NCBI Taxonomy" id="585030"/>
    <lineage>
        <taxon>Eukaryota</taxon>
        <taxon>Fungi</taxon>
        <taxon>Dikarya</taxon>
        <taxon>Basidiomycota</taxon>
        <taxon>Agaricomycotina</taxon>
        <taxon>Agaricomycetes</taxon>
        <taxon>Agaricomycetidae</taxon>
        <taxon>Agaricales</taxon>
        <taxon>Marasmiineae</taxon>
        <taxon>Marasmiaceae</taxon>
        <taxon>Marasmius</taxon>
    </lineage>
</organism>
<reference evidence="1 2" key="1">
    <citation type="submission" date="2024-05" db="EMBL/GenBank/DDBJ databases">
        <title>A draft genome resource for the thread blight pathogen Marasmius tenuissimus strain MS-2.</title>
        <authorList>
            <person name="Yulfo-Soto G.E."/>
            <person name="Baruah I.K."/>
            <person name="Amoako-Attah I."/>
            <person name="Bukari Y."/>
            <person name="Meinhardt L.W."/>
            <person name="Bailey B.A."/>
            <person name="Cohen S.P."/>
        </authorList>
    </citation>
    <scope>NUCLEOTIDE SEQUENCE [LARGE SCALE GENOMIC DNA]</scope>
    <source>
        <strain evidence="1 2">MS-2</strain>
    </source>
</reference>
<protein>
    <submittedName>
        <fullName evidence="1">Uncharacterized protein</fullName>
    </submittedName>
</protein>
<evidence type="ECO:0000313" key="1">
    <source>
        <dbReference type="EMBL" id="KAL0066249.1"/>
    </source>
</evidence>
<dbReference type="Proteomes" id="UP001437256">
    <property type="component" value="Unassembled WGS sequence"/>
</dbReference>